<evidence type="ECO:0000259" key="19">
    <source>
        <dbReference type="Pfam" id="PF07730"/>
    </source>
</evidence>
<evidence type="ECO:0000256" key="2">
    <source>
        <dbReference type="ARBA" id="ARBA00001966"/>
    </source>
</evidence>
<protein>
    <recommendedName>
        <fullName evidence="5">Oxygen sensor histidine kinase NreB</fullName>
        <ecNumber evidence="4">2.7.13.3</ecNumber>
    </recommendedName>
    <alternativeName>
        <fullName evidence="17">Nitrogen regulation protein B</fullName>
    </alternativeName>
</protein>
<keyword evidence="14" id="KW-0902">Two-component regulatory system</keyword>
<accession>A0A1H5VDD5</accession>
<evidence type="ECO:0000256" key="4">
    <source>
        <dbReference type="ARBA" id="ARBA00012438"/>
    </source>
</evidence>
<keyword evidence="6" id="KW-0479">Metal-binding</keyword>
<evidence type="ECO:0000256" key="12">
    <source>
        <dbReference type="ARBA" id="ARBA00022840"/>
    </source>
</evidence>
<dbReference type="GO" id="GO:0005737">
    <property type="term" value="C:cytoplasm"/>
    <property type="evidence" value="ECO:0007669"/>
    <property type="project" value="UniProtKB-SubCell"/>
</dbReference>
<evidence type="ECO:0000313" key="20">
    <source>
        <dbReference type="EMBL" id="SEF85319.1"/>
    </source>
</evidence>
<proteinExistence type="predicted"/>
<dbReference type="GO" id="GO:0005524">
    <property type="term" value="F:ATP binding"/>
    <property type="evidence" value="ECO:0007669"/>
    <property type="project" value="UniProtKB-KW"/>
</dbReference>
<evidence type="ECO:0000313" key="21">
    <source>
        <dbReference type="Proteomes" id="UP000236723"/>
    </source>
</evidence>
<dbReference type="Proteomes" id="UP000236723">
    <property type="component" value="Unassembled WGS sequence"/>
</dbReference>
<comment type="catalytic activity">
    <reaction evidence="1">
        <text>ATP + protein L-histidine = ADP + protein N-phospho-L-histidine.</text>
        <dbReference type="EC" id="2.7.13.3"/>
    </reaction>
</comment>
<dbReference type="InterPro" id="IPR003594">
    <property type="entry name" value="HATPase_dom"/>
</dbReference>
<feature type="domain" description="Histidine kinase/HSP90-like ATPase" evidence="18">
    <location>
        <begin position="289"/>
        <end position="379"/>
    </location>
</feature>
<evidence type="ECO:0000256" key="14">
    <source>
        <dbReference type="ARBA" id="ARBA00023012"/>
    </source>
</evidence>
<dbReference type="PANTHER" id="PTHR24421:SF10">
    <property type="entry name" value="NITRATE_NITRITE SENSOR PROTEIN NARQ"/>
    <property type="match status" value="1"/>
</dbReference>
<evidence type="ECO:0000259" key="18">
    <source>
        <dbReference type="Pfam" id="PF02518"/>
    </source>
</evidence>
<evidence type="ECO:0000256" key="6">
    <source>
        <dbReference type="ARBA" id="ARBA00022485"/>
    </source>
</evidence>
<evidence type="ECO:0000256" key="17">
    <source>
        <dbReference type="ARBA" id="ARBA00030800"/>
    </source>
</evidence>
<comment type="subcellular location">
    <subcellularLocation>
        <location evidence="3">Cytoplasm</location>
    </subcellularLocation>
</comment>
<keyword evidence="21" id="KW-1185">Reference proteome</keyword>
<comment type="cofactor">
    <cofactor evidence="2">
        <name>[4Fe-4S] cluster</name>
        <dbReference type="ChEBI" id="CHEBI:49883"/>
    </cofactor>
</comment>
<keyword evidence="12" id="KW-0067">ATP-binding</keyword>
<dbReference type="GO" id="GO:0051539">
    <property type="term" value="F:4 iron, 4 sulfur cluster binding"/>
    <property type="evidence" value="ECO:0007669"/>
    <property type="project" value="UniProtKB-KW"/>
</dbReference>
<evidence type="ECO:0000256" key="8">
    <source>
        <dbReference type="ARBA" id="ARBA00022553"/>
    </source>
</evidence>
<keyword evidence="8" id="KW-0597">Phosphoprotein</keyword>
<keyword evidence="6" id="KW-0004">4Fe-4S</keyword>
<dbReference type="Gene3D" id="3.30.565.10">
    <property type="entry name" value="Histidine kinase-like ATPase, C-terminal domain"/>
    <property type="match status" value="1"/>
</dbReference>
<dbReference type="InterPro" id="IPR050482">
    <property type="entry name" value="Sensor_HK_TwoCompSys"/>
</dbReference>
<keyword evidence="9" id="KW-0808">Transferase</keyword>
<dbReference type="Gene3D" id="1.20.5.1930">
    <property type="match status" value="1"/>
</dbReference>
<dbReference type="PANTHER" id="PTHR24421">
    <property type="entry name" value="NITRATE/NITRITE SENSOR PROTEIN NARX-RELATED"/>
    <property type="match status" value="1"/>
</dbReference>
<evidence type="ECO:0000256" key="1">
    <source>
        <dbReference type="ARBA" id="ARBA00000085"/>
    </source>
</evidence>
<name>A0A1H5VDD5_9ACTN</name>
<dbReference type="InterPro" id="IPR011712">
    <property type="entry name" value="Sig_transdc_His_kin_sub3_dim/P"/>
</dbReference>
<sequence>MTGGGARTDDPASPVCRRIDAILERYRGRLAELGNPLAADDVLWERHARWSRRVIEESLRPEDPAGAPAGRQSVCGGARGGPRAAVGAPGLAEAGHTLFAVVMRSLEESARQGAIEGETVARVAVALHGRITSWLASHGGRHQILGRPAEPFGRAERAGRIERTGRVERADLTEPIETRVRREVAREVHDRIGGSLYLAMRQLELLQLLAGGRPERPEAATARLEAVRSALLQLNADTRDLVAGLRRPHSAGSLEAALRSFVDALAHPRTTVHLQVSEELDALPARLRDELFLVVRECLRNCLAHAAAPNVWARIDVDPAEVAVRVVDDGVGFDLAEVAARGTTNGLSGLGERVAALHGEHLVESRPGHGTRITISIPIRAPEAS</sequence>
<organism evidence="20 21">
    <name type="scientific">Thermomonospora echinospora</name>
    <dbReference type="NCBI Taxonomy" id="1992"/>
    <lineage>
        <taxon>Bacteria</taxon>
        <taxon>Bacillati</taxon>
        <taxon>Actinomycetota</taxon>
        <taxon>Actinomycetes</taxon>
        <taxon>Streptosporangiales</taxon>
        <taxon>Thermomonosporaceae</taxon>
        <taxon>Thermomonospora</taxon>
    </lineage>
</organism>
<dbReference type="RefSeq" id="WP_103936553.1">
    <property type="nucleotide sequence ID" value="NZ_FNVO01000002.1"/>
</dbReference>
<keyword evidence="15" id="KW-0411">Iron-sulfur</keyword>
<feature type="domain" description="Signal transduction histidine kinase subgroup 3 dimerisation and phosphoacceptor" evidence="19">
    <location>
        <begin position="181"/>
        <end position="248"/>
    </location>
</feature>
<dbReference type="InterPro" id="IPR036890">
    <property type="entry name" value="HATPase_C_sf"/>
</dbReference>
<dbReference type="GO" id="GO:0016020">
    <property type="term" value="C:membrane"/>
    <property type="evidence" value="ECO:0007669"/>
    <property type="project" value="InterPro"/>
</dbReference>
<dbReference type="SUPFAM" id="SSF55874">
    <property type="entry name" value="ATPase domain of HSP90 chaperone/DNA topoisomerase II/histidine kinase"/>
    <property type="match status" value="1"/>
</dbReference>
<evidence type="ECO:0000256" key="10">
    <source>
        <dbReference type="ARBA" id="ARBA00022741"/>
    </source>
</evidence>
<dbReference type="AlphaFoldDB" id="A0A1H5VDD5"/>
<dbReference type="CDD" id="cd16917">
    <property type="entry name" value="HATPase_UhpB-NarQ-NarX-like"/>
    <property type="match status" value="1"/>
</dbReference>
<evidence type="ECO:0000256" key="15">
    <source>
        <dbReference type="ARBA" id="ARBA00023014"/>
    </source>
</evidence>
<reference evidence="21" key="1">
    <citation type="submission" date="2016-10" db="EMBL/GenBank/DDBJ databases">
        <authorList>
            <person name="Varghese N."/>
            <person name="Submissions S."/>
        </authorList>
    </citation>
    <scope>NUCLEOTIDE SEQUENCE [LARGE SCALE GENOMIC DNA]</scope>
    <source>
        <strain evidence="21">DSM 43163</strain>
    </source>
</reference>
<dbReference type="GO" id="GO:0046983">
    <property type="term" value="F:protein dimerization activity"/>
    <property type="evidence" value="ECO:0007669"/>
    <property type="project" value="InterPro"/>
</dbReference>
<dbReference type="Pfam" id="PF07730">
    <property type="entry name" value="HisKA_3"/>
    <property type="match status" value="1"/>
</dbReference>
<keyword evidence="10" id="KW-0547">Nucleotide-binding</keyword>
<gene>
    <name evidence="20" type="ORF">SAMN04489712_102275</name>
</gene>
<dbReference type="GO" id="GO:0000155">
    <property type="term" value="F:phosphorelay sensor kinase activity"/>
    <property type="evidence" value="ECO:0007669"/>
    <property type="project" value="InterPro"/>
</dbReference>
<dbReference type="InterPro" id="IPR004358">
    <property type="entry name" value="Sig_transdc_His_kin-like_C"/>
</dbReference>
<keyword evidence="13" id="KW-0408">Iron</keyword>
<keyword evidence="7" id="KW-0963">Cytoplasm</keyword>
<evidence type="ECO:0000256" key="9">
    <source>
        <dbReference type="ARBA" id="ARBA00022679"/>
    </source>
</evidence>
<evidence type="ECO:0000256" key="13">
    <source>
        <dbReference type="ARBA" id="ARBA00023004"/>
    </source>
</evidence>
<keyword evidence="11 20" id="KW-0418">Kinase</keyword>
<comment type="function">
    <text evidence="16">Member of the two-component regulatory system NreB/NreC involved in the control of dissimilatory nitrate/nitrite reduction in response to oxygen. NreB functions as a direct oxygen sensor histidine kinase which is autophosphorylated, in the absence of oxygen, probably at the conserved histidine residue, and transfers its phosphate group probably to a conserved aspartate residue of NreC. NreB/NreC activates the expression of the nitrate (narGHJI) and nitrite (nir) reductase operons, as well as the putative nitrate transporter gene narT.</text>
</comment>
<evidence type="ECO:0000256" key="3">
    <source>
        <dbReference type="ARBA" id="ARBA00004496"/>
    </source>
</evidence>
<evidence type="ECO:0000256" key="7">
    <source>
        <dbReference type="ARBA" id="ARBA00022490"/>
    </source>
</evidence>
<dbReference type="EC" id="2.7.13.3" evidence="4"/>
<dbReference type="Pfam" id="PF02518">
    <property type="entry name" value="HATPase_c"/>
    <property type="match status" value="1"/>
</dbReference>
<dbReference type="PRINTS" id="PR00344">
    <property type="entry name" value="BCTRLSENSOR"/>
</dbReference>
<evidence type="ECO:0000256" key="16">
    <source>
        <dbReference type="ARBA" id="ARBA00024827"/>
    </source>
</evidence>
<evidence type="ECO:0000256" key="5">
    <source>
        <dbReference type="ARBA" id="ARBA00017322"/>
    </source>
</evidence>
<dbReference type="EMBL" id="FNVO01000002">
    <property type="protein sequence ID" value="SEF85319.1"/>
    <property type="molecule type" value="Genomic_DNA"/>
</dbReference>
<evidence type="ECO:0000256" key="11">
    <source>
        <dbReference type="ARBA" id="ARBA00022777"/>
    </source>
</evidence>
<dbReference type="OrthoDB" id="144293at2"/>